<dbReference type="InterPro" id="IPR013324">
    <property type="entry name" value="RNA_pol_sigma_r3/r4-like"/>
</dbReference>
<dbReference type="EMBL" id="OX458333">
    <property type="protein sequence ID" value="CAI8819886.1"/>
    <property type="molecule type" value="Genomic_DNA"/>
</dbReference>
<protein>
    <submittedName>
        <fullName evidence="7">RNA polymerase sigma-70 factor, ECF subfamily</fullName>
    </submittedName>
</protein>
<evidence type="ECO:0000259" key="6">
    <source>
        <dbReference type="Pfam" id="PF08281"/>
    </source>
</evidence>
<dbReference type="RefSeq" id="WP_026610341.1">
    <property type="nucleotide sequence ID" value="NZ_OX458333.1"/>
</dbReference>
<proteinExistence type="inferred from homology"/>
<keyword evidence="8" id="KW-1185">Reference proteome</keyword>
<evidence type="ECO:0000259" key="5">
    <source>
        <dbReference type="Pfam" id="PF04542"/>
    </source>
</evidence>
<evidence type="ECO:0000256" key="2">
    <source>
        <dbReference type="ARBA" id="ARBA00023015"/>
    </source>
</evidence>
<evidence type="ECO:0000313" key="7">
    <source>
        <dbReference type="EMBL" id="CAI8819886.1"/>
    </source>
</evidence>
<evidence type="ECO:0000256" key="4">
    <source>
        <dbReference type="ARBA" id="ARBA00023163"/>
    </source>
</evidence>
<dbReference type="CDD" id="cd06171">
    <property type="entry name" value="Sigma70_r4"/>
    <property type="match status" value="1"/>
</dbReference>
<keyword evidence="2" id="KW-0805">Transcription regulation</keyword>
<name>A0ABM9I106_9GAMM</name>
<comment type="similarity">
    <text evidence="1">Belongs to the sigma-70 factor family. ECF subfamily.</text>
</comment>
<dbReference type="SUPFAM" id="SSF88946">
    <property type="entry name" value="Sigma2 domain of RNA polymerase sigma factors"/>
    <property type="match status" value="1"/>
</dbReference>
<dbReference type="Gene3D" id="1.10.1740.10">
    <property type="match status" value="1"/>
</dbReference>
<sequence>MDHSSTGVSDLFLDLRETLVHTLFRIVGCRQTAEDLVQEAYVRVMSAAENQHVAHLKAFLNQTARNLALDHLRKAKVRARIDCPDADAETVAEIPASAPTPEQEAVAQQDVERLFEALAGLSERRRQILILHKLHHWSYEGIAGHIGISRSAVEKNVQAALAHLVSVLGDDIF</sequence>
<accession>A0ABM9I106</accession>
<dbReference type="InterPro" id="IPR036388">
    <property type="entry name" value="WH-like_DNA-bd_sf"/>
</dbReference>
<dbReference type="Pfam" id="PF04542">
    <property type="entry name" value="Sigma70_r2"/>
    <property type="match status" value="1"/>
</dbReference>
<dbReference type="InterPro" id="IPR013249">
    <property type="entry name" value="RNA_pol_sigma70_r4_t2"/>
</dbReference>
<feature type="domain" description="RNA polymerase sigma factor 70 region 4 type 2" evidence="6">
    <location>
        <begin position="113"/>
        <end position="164"/>
    </location>
</feature>
<keyword evidence="3" id="KW-0731">Sigma factor</keyword>
<dbReference type="Pfam" id="PF08281">
    <property type="entry name" value="Sigma70_r4_2"/>
    <property type="match status" value="1"/>
</dbReference>
<dbReference type="SUPFAM" id="SSF88659">
    <property type="entry name" value="Sigma3 and sigma4 domains of RNA polymerase sigma factors"/>
    <property type="match status" value="1"/>
</dbReference>
<dbReference type="InterPro" id="IPR014284">
    <property type="entry name" value="RNA_pol_sigma-70_dom"/>
</dbReference>
<dbReference type="PANTHER" id="PTHR43133:SF63">
    <property type="entry name" value="RNA POLYMERASE SIGMA FACTOR FECI-RELATED"/>
    <property type="match status" value="1"/>
</dbReference>
<dbReference type="InterPro" id="IPR039425">
    <property type="entry name" value="RNA_pol_sigma-70-like"/>
</dbReference>
<evidence type="ECO:0000256" key="3">
    <source>
        <dbReference type="ARBA" id="ARBA00023082"/>
    </source>
</evidence>
<organism evidence="7 8">
    <name type="scientific">Methylocaldum szegediense</name>
    <dbReference type="NCBI Taxonomy" id="73780"/>
    <lineage>
        <taxon>Bacteria</taxon>
        <taxon>Pseudomonadati</taxon>
        <taxon>Pseudomonadota</taxon>
        <taxon>Gammaproteobacteria</taxon>
        <taxon>Methylococcales</taxon>
        <taxon>Methylococcaceae</taxon>
        <taxon>Methylocaldum</taxon>
    </lineage>
</organism>
<dbReference type="Proteomes" id="UP001162030">
    <property type="component" value="Chromosome"/>
</dbReference>
<dbReference type="InterPro" id="IPR007627">
    <property type="entry name" value="RNA_pol_sigma70_r2"/>
</dbReference>
<reference evidence="7 8" key="1">
    <citation type="submission" date="2023-03" db="EMBL/GenBank/DDBJ databases">
        <authorList>
            <person name="Pearce D."/>
        </authorList>
    </citation>
    <scope>NUCLEOTIDE SEQUENCE [LARGE SCALE GENOMIC DNA]</scope>
    <source>
        <strain evidence="7">Msz</strain>
    </source>
</reference>
<evidence type="ECO:0000313" key="8">
    <source>
        <dbReference type="Proteomes" id="UP001162030"/>
    </source>
</evidence>
<evidence type="ECO:0000256" key="1">
    <source>
        <dbReference type="ARBA" id="ARBA00010641"/>
    </source>
</evidence>
<gene>
    <name evidence="7" type="ORF">MSZNOR_1937</name>
</gene>
<dbReference type="PANTHER" id="PTHR43133">
    <property type="entry name" value="RNA POLYMERASE ECF-TYPE SIGMA FACTO"/>
    <property type="match status" value="1"/>
</dbReference>
<dbReference type="InterPro" id="IPR013325">
    <property type="entry name" value="RNA_pol_sigma_r2"/>
</dbReference>
<feature type="domain" description="RNA polymerase sigma-70 region 2" evidence="5">
    <location>
        <begin position="12"/>
        <end position="76"/>
    </location>
</feature>
<dbReference type="Gene3D" id="1.10.10.10">
    <property type="entry name" value="Winged helix-like DNA-binding domain superfamily/Winged helix DNA-binding domain"/>
    <property type="match status" value="1"/>
</dbReference>
<dbReference type="NCBIfam" id="TIGR02937">
    <property type="entry name" value="sigma70-ECF"/>
    <property type="match status" value="1"/>
</dbReference>
<keyword evidence="4" id="KW-0804">Transcription</keyword>